<proteinExistence type="predicted"/>
<evidence type="ECO:0008006" key="4">
    <source>
        <dbReference type="Google" id="ProtNLM"/>
    </source>
</evidence>
<name>A0A8S1JEJ6_9CHLO</name>
<dbReference type="GO" id="GO:1990071">
    <property type="term" value="C:TRAPPII protein complex"/>
    <property type="evidence" value="ECO:0007669"/>
    <property type="project" value="InterPro"/>
</dbReference>
<gene>
    <name evidence="2" type="ORF">OSTQU699_LOCUS9698</name>
</gene>
<comment type="caution">
    <text evidence="2">The sequence shown here is derived from an EMBL/GenBank/DDBJ whole genome shotgun (WGS) entry which is preliminary data.</text>
</comment>
<dbReference type="Proteomes" id="UP000708148">
    <property type="component" value="Unassembled WGS sequence"/>
</dbReference>
<dbReference type="GO" id="GO:0006891">
    <property type="term" value="P:intra-Golgi vesicle-mediated transport"/>
    <property type="evidence" value="ECO:0007669"/>
    <property type="project" value="TreeGrafter"/>
</dbReference>
<evidence type="ECO:0000256" key="1">
    <source>
        <dbReference type="SAM" id="MobiDB-lite"/>
    </source>
</evidence>
<dbReference type="AlphaFoldDB" id="A0A8S1JEJ6"/>
<feature type="compositionally biased region" description="Polar residues" evidence="1">
    <location>
        <begin position="157"/>
        <end position="175"/>
    </location>
</feature>
<dbReference type="InterPro" id="IPR045126">
    <property type="entry name" value="TRAPPC10/Trs130"/>
</dbReference>
<dbReference type="GO" id="GO:0034498">
    <property type="term" value="P:early endosome to Golgi transport"/>
    <property type="evidence" value="ECO:0007669"/>
    <property type="project" value="TreeGrafter"/>
</dbReference>
<sequence>VETPEQSASVTGGLAHADLLPNFAPVRLPASRSDELEAGKSTIFRKASSLMDVFQSKLDVKAPVYVTHPTPSSPPSTPGKLRSAPSWAARAGVARPSLHQRRASNTGLRVRVEPSDISEMMSVVSLASEPTGTLTPTLAYAKFAPKDFLELSSVRSEMGSQASASPRTMASTTGGDTPFGDWRRGQSVSTDTAGEGFQPFLQSGSFDDSAESQIGADLSRDDVSFASAGDSANSTLGPGLWLAEWRLRKALSAEDMFEDLFVELTLTAAWCYARAGRIRTSVILRVDVAPLLLRHGMVAQAQQLYRLKCEMYAKEGWPVLMEDVLPCYAASLRASDPAGLMAVCLTMLALPAGLVGQEDRVQLQEEFEECGRILEDRGAKSLVALPALQISPLKLGCSSFFGDVDDNAEPVLVPPACAASGSGEGVHSRGALLAHAGDIVELDVEVRSTLPRPLKVTNASLTLLLVGGRALETEMGALLAVARLHCLFWCCPCMIRNVIVNMASSFELSCAF</sequence>
<dbReference type="PANTHER" id="PTHR13251:SF3">
    <property type="entry name" value="TRAFFICKING PROTEIN PARTICLE COMPLEX SUBUNIT 10"/>
    <property type="match status" value="1"/>
</dbReference>
<keyword evidence="3" id="KW-1185">Reference proteome</keyword>
<evidence type="ECO:0000313" key="2">
    <source>
        <dbReference type="EMBL" id="CAD7704343.1"/>
    </source>
</evidence>
<dbReference type="PANTHER" id="PTHR13251">
    <property type="entry name" value="EPILEPSY HOLOPROSENCEPHALY CANDIDATE 1/TMEM1"/>
    <property type="match status" value="1"/>
</dbReference>
<feature type="region of interest" description="Disordered" evidence="1">
    <location>
        <begin position="157"/>
        <end position="194"/>
    </location>
</feature>
<evidence type="ECO:0000313" key="3">
    <source>
        <dbReference type="Proteomes" id="UP000708148"/>
    </source>
</evidence>
<dbReference type="GO" id="GO:0005829">
    <property type="term" value="C:cytosol"/>
    <property type="evidence" value="ECO:0007669"/>
    <property type="project" value="GOC"/>
</dbReference>
<dbReference type="EMBL" id="CAJHUC010002773">
    <property type="protein sequence ID" value="CAD7704343.1"/>
    <property type="molecule type" value="Genomic_DNA"/>
</dbReference>
<accession>A0A8S1JEJ6</accession>
<dbReference type="OrthoDB" id="10256906at2759"/>
<feature type="non-terminal residue" evidence="2">
    <location>
        <position position="1"/>
    </location>
</feature>
<organism evidence="2 3">
    <name type="scientific">Ostreobium quekettii</name>
    <dbReference type="NCBI Taxonomy" id="121088"/>
    <lineage>
        <taxon>Eukaryota</taxon>
        <taxon>Viridiplantae</taxon>
        <taxon>Chlorophyta</taxon>
        <taxon>core chlorophytes</taxon>
        <taxon>Ulvophyceae</taxon>
        <taxon>TCBD clade</taxon>
        <taxon>Bryopsidales</taxon>
        <taxon>Ostreobineae</taxon>
        <taxon>Ostreobiaceae</taxon>
        <taxon>Ostreobium</taxon>
    </lineage>
</organism>
<protein>
    <recommendedName>
        <fullName evidence="4">Trafficking protein particle complex subunit 11 domain-containing protein</fullName>
    </recommendedName>
</protein>
<reference evidence="2" key="1">
    <citation type="submission" date="2020-12" db="EMBL/GenBank/DDBJ databases">
        <authorList>
            <person name="Iha C."/>
        </authorList>
    </citation>
    <scope>NUCLEOTIDE SEQUENCE</scope>
</reference>